<comment type="caution">
    <text evidence="1">The sequence shown here is derived from an EMBL/GenBank/DDBJ whole genome shotgun (WGS) entry which is preliminary data.</text>
</comment>
<name>J9D9M8_EDHAE</name>
<organism evidence="1 2">
    <name type="scientific">Edhazardia aedis (strain USNM 41457)</name>
    <name type="common">Microsporidian parasite</name>
    <dbReference type="NCBI Taxonomy" id="1003232"/>
    <lineage>
        <taxon>Eukaryota</taxon>
        <taxon>Fungi</taxon>
        <taxon>Fungi incertae sedis</taxon>
        <taxon>Microsporidia</taxon>
        <taxon>Edhazardia</taxon>
    </lineage>
</organism>
<proteinExistence type="predicted"/>
<dbReference type="HOGENOM" id="CLU_953240_0_0_1"/>
<dbReference type="VEuPathDB" id="MicrosporidiaDB:EDEG_01507"/>
<reference evidence="2" key="2">
    <citation type="submission" date="2015-07" db="EMBL/GenBank/DDBJ databases">
        <title>Contrasting host-pathogen interactions and genome evolution in two generalist and specialist microsporidian pathogens of mosquitoes.</title>
        <authorList>
            <consortium name="The Broad Institute Genomics Platform"/>
            <consortium name="The Broad Institute Genome Sequencing Center for Infectious Disease"/>
            <person name="Cuomo C.A."/>
            <person name="Sanscrainte N.D."/>
            <person name="Goldberg J.M."/>
            <person name="Heiman D."/>
            <person name="Young S."/>
            <person name="Zeng Q."/>
            <person name="Becnel J.J."/>
            <person name="Birren B.W."/>
        </authorList>
    </citation>
    <scope>NUCLEOTIDE SEQUENCE [LARGE SCALE GENOMIC DNA]</scope>
    <source>
        <strain evidence="2">USNM 41457</strain>
    </source>
</reference>
<evidence type="ECO:0000313" key="1">
    <source>
        <dbReference type="EMBL" id="EJW04209.1"/>
    </source>
</evidence>
<accession>J9D9M8</accession>
<reference evidence="1 2" key="1">
    <citation type="submission" date="2011-08" db="EMBL/GenBank/DDBJ databases">
        <authorList>
            <person name="Liu Z.J."/>
            <person name="Shi F.L."/>
            <person name="Lu J.Q."/>
            <person name="Li M."/>
            <person name="Wang Z.L."/>
        </authorList>
    </citation>
    <scope>NUCLEOTIDE SEQUENCE [LARGE SCALE GENOMIC DNA]</scope>
    <source>
        <strain evidence="1 2">USNM 41457</strain>
    </source>
</reference>
<protein>
    <submittedName>
        <fullName evidence="1">Uncharacterized protein</fullName>
    </submittedName>
</protein>
<keyword evidence="2" id="KW-1185">Reference proteome</keyword>
<dbReference type="InParanoid" id="J9D9M8"/>
<gene>
    <name evidence="1" type="ORF">EDEG_01507</name>
</gene>
<sequence length="292" mass="34716">MLFLENITVLVCVHSKILEYCKNDYCASIRRMWSSYKYTEEDNQTIHNDNDKCVLPKPLFAFMIKIRNWIFFVEIVHMNDRYKFKYGIHTDSRNFKNFNEITDSNYTSSNISESTSFDESEKIYEDTGESYEEARVSVDYIVKPSISIEELKSLIKEYETLYKIDKGNLLLAMKKMNYRSEFDPKIPERYSTVIYVRGAWIANFLYIEEPPFFLDTKIYRDGEWLFDELLNLIKSQNPKNLDQNLLLMVEKQVDGNNIILLGVDIDQIIKILDQYHKKQNPDLFVRKKLIAK</sequence>
<evidence type="ECO:0000313" key="2">
    <source>
        <dbReference type="Proteomes" id="UP000003163"/>
    </source>
</evidence>
<dbReference type="Proteomes" id="UP000003163">
    <property type="component" value="Unassembled WGS sequence"/>
</dbReference>
<dbReference type="AlphaFoldDB" id="J9D9M8"/>
<dbReference type="EMBL" id="AFBI03000022">
    <property type="protein sequence ID" value="EJW04209.1"/>
    <property type="molecule type" value="Genomic_DNA"/>
</dbReference>